<evidence type="ECO:0000256" key="2">
    <source>
        <dbReference type="ARBA" id="ARBA00023125"/>
    </source>
</evidence>
<keyword evidence="5" id="KW-1185">Reference proteome</keyword>
<dbReference type="PANTHER" id="PTHR30349">
    <property type="entry name" value="PHAGE INTEGRASE-RELATED"/>
    <property type="match status" value="1"/>
</dbReference>
<evidence type="ECO:0000313" key="5">
    <source>
        <dbReference type="Proteomes" id="UP000726170"/>
    </source>
</evidence>
<dbReference type="Proteomes" id="UP000726170">
    <property type="component" value="Unassembled WGS sequence"/>
</dbReference>
<dbReference type="Pfam" id="PF00589">
    <property type="entry name" value="Phage_integrase"/>
    <property type="match status" value="1"/>
</dbReference>
<reference evidence="4 5" key="1">
    <citation type="submission" date="2021-06" db="EMBL/GenBank/DDBJ databases">
        <authorList>
            <person name="Sun Q."/>
            <person name="Li D."/>
        </authorList>
    </citation>
    <scope>NUCLEOTIDE SEQUENCE [LARGE SCALE GENOMIC DNA]</scope>
    <source>
        <strain evidence="4 5">MSJ-11</strain>
    </source>
</reference>
<comment type="similarity">
    <text evidence="1">Belongs to the 'phage' integrase family.</text>
</comment>
<dbReference type="RefSeq" id="WP_216440569.1">
    <property type="nucleotide sequence ID" value="NZ_JAHLQF010000004.1"/>
</dbReference>
<organism evidence="4 5">
    <name type="scientific">Clostridium mobile</name>
    <dbReference type="NCBI Taxonomy" id="2841512"/>
    <lineage>
        <taxon>Bacteria</taxon>
        <taxon>Bacillati</taxon>
        <taxon>Bacillota</taxon>
        <taxon>Clostridia</taxon>
        <taxon>Eubacteriales</taxon>
        <taxon>Clostridiaceae</taxon>
        <taxon>Clostridium</taxon>
    </lineage>
</organism>
<feature type="domain" description="Tyr recombinase" evidence="3">
    <location>
        <begin position="5"/>
        <end position="186"/>
    </location>
</feature>
<proteinExistence type="inferred from homology"/>
<dbReference type="InterPro" id="IPR002104">
    <property type="entry name" value="Integrase_catalytic"/>
</dbReference>
<sequence>MGKRKIPEFLTSEEQKQLVNVFNIRYFNSYRNKVMIQLFLNTGLRLSEMINLKWKDINLTTGQLKVVQGKGGKDRIVWIGEDILEILREYRIKQADKLDICEYVFVTNTKKQLDDRGIRRMIDTYATKAGITKSISPHTLRHTYATDLLRATKNIRLVQKALGHSDLSTTMIYTHIVDDEYEDALKNFRR</sequence>
<dbReference type="EMBL" id="JAHLQF010000004">
    <property type="protein sequence ID" value="MBU5485972.1"/>
    <property type="molecule type" value="Genomic_DNA"/>
</dbReference>
<dbReference type="PROSITE" id="PS51898">
    <property type="entry name" value="TYR_RECOMBINASE"/>
    <property type="match status" value="1"/>
</dbReference>
<comment type="caution">
    <text evidence="4">The sequence shown here is derived from an EMBL/GenBank/DDBJ whole genome shotgun (WGS) entry which is preliminary data.</text>
</comment>
<keyword evidence="2" id="KW-0238">DNA-binding</keyword>
<protein>
    <submittedName>
        <fullName evidence="4">Tyrosine-type recombinase/integrase</fullName>
    </submittedName>
</protein>
<name>A0ABS6EL88_9CLOT</name>
<evidence type="ECO:0000313" key="4">
    <source>
        <dbReference type="EMBL" id="MBU5485972.1"/>
    </source>
</evidence>
<evidence type="ECO:0000259" key="3">
    <source>
        <dbReference type="PROSITE" id="PS51898"/>
    </source>
</evidence>
<dbReference type="InterPro" id="IPR050090">
    <property type="entry name" value="Tyrosine_recombinase_XerCD"/>
</dbReference>
<evidence type="ECO:0000256" key="1">
    <source>
        <dbReference type="ARBA" id="ARBA00008857"/>
    </source>
</evidence>
<gene>
    <name evidence="4" type="ORF">KQI86_16750</name>
</gene>
<dbReference type="PANTHER" id="PTHR30349:SF41">
    <property type="entry name" value="INTEGRASE_RECOMBINASE PROTEIN MJ0367-RELATED"/>
    <property type="match status" value="1"/>
</dbReference>
<accession>A0ABS6EL88</accession>